<dbReference type="AlphaFoldDB" id="A0A0P7AXU8"/>
<feature type="signal peptide" evidence="1">
    <location>
        <begin position="1"/>
        <end position="22"/>
    </location>
</feature>
<name>A0A0P7AXU8_9FLAO</name>
<comment type="caution">
    <text evidence="2">The sequence shown here is derived from an EMBL/GenBank/DDBJ whole genome shotgun (WGS) entry which is preliminary data.</text>
</comment>
<proteinExistence type="predicted"/>
<dbReference type="EMBL" id="LDJX01000005">
    <property type="protein sequence ID" value="KPM31161.1"/>
    <property type="molecule type" value="Genomic_DNA"/>
</dbReference>
<keyword evidence="1" id="KW-0732">Signal</keyword>
<dbReference type="RefSeq" id="WP_157449729.1">
    <property type="nucleotide sequence ID" value="NZ_LDJX01000005.1"/>
</dbReference>
<gene>
    <name evidence="2" type="ORF">I595_2425</name>
</gene>
<dbReference type="STRING" id="1300341.I595_2425"/>
<evidence type="ECO:0000256" key="1">
    <source>
        <dbReference type="SAM" id="SignalP"/>
    </source>
</evidence>
<dbReference type="OrthoDB" id="1121874at2"/>
<keyword evidence="3" id="KW-1185">Reference proteome</keyword>
<reference evidence="2 3" key="1">
    <citation type="submission" date="2015-09" db="EMBL/GenBank/DDBJ databases">
        <title>Genome sequence of the marine flavobacterium Croceitalea dokdonensis DOKDO 023 that contains proton- and sodium-pumping rhodopsins.</title>
        <authorList>
            <person name="Kwon S.-K."/>
            <person name="Lee H.K."/>
            <person name="Kwak M.-J."/>
            <person name="Kim J.F."/>
        </authorList>
    </citation>
    <scope>NUCLEOTIDE SEQUENCE [LARGE SCALE GENOMIC DNA]</scope>
    <source>
        <strain evidence="2 3">DOKDO 023</strain>
    </source>
</reference>
<organism evidence="2 3">
    <name type="scientific">Croceitalea dokdonensis DOKDO 023</name>
    <dbReference type="NCBI Taxonomy" id="1300341"/>
    <lineage>
        <taxon>Bacteria</taxon>
        <taxon>Pseudomonadati</taxon>
        <taxon>Bacteroidota</taxon>
        <taxon>Flavobacteriia</taxon>
        <taxon>Flavobacteriales</taxon>
        <taxon>Flavobacteriaceae</taxon>
        <taxon>Croceitalea</taxon>
    </lineage>
</organism>
<evidence type="ECO:0000313" key="3">
    <source>
        <dbReference type="Proteomes" id="UP000050280"/>
    </source>
</evidence>
<evidence type="ECO:0000313" key="2">
    <source>
        <dbReference type="EMBL" id="KPM31161.1"/>
    </source>
</evidence>
<protein>
    <recommendedName>
        <fullName evidence="4">Lipoprotein</fullName>
    </recommendedName>
</protein>
<dbReference type="PROSITE" id="PS51257">
    <property type="entry name" value="PROKAR_LIPOPROTEIN"/>
    <property type="match status" value="1"/>
</dbReference>
<dbReference type="Proteomes" id="UP000050280">
    <property type="component" value="Unassembled WGS sequence"/>
</dbReference>
<feature type="chain" id="PRO_5006135182" description="Lipoprotein" evidence="1">
    <location>
        <begin position="23"/>
        <end position="189"/>
    </location>
</feature>
<evidence type="ECO:0008006" key="4">
    <source>
        <dbReference type="Google" id="ProtNLM"/>
    </source>
</evidence>
<sequence>MNVMKNCLSCILLFSLLLGCTAKTPTYKEVVRTYYQARDHRDYDALKKVVGDSITIVEGDYAMPYSKASFHEQLKWDSIFRPSYTLLQLEEEEQQLIATVRITSLRNQFLKNEAMTCTYRIGFSSEKITSITTMDCQGVNWEVWEAQRDSLVQWIAKNHPELDGFVYDMSMQGALNYMAAIALYTRKSD</sequence>
<accession>A0A0P7AXU8</accession>